<dbReference type="InterPro" id="IPR001347">
    <property type="entry name" value="SIS_dom"/>
</dbReference>
<keyword evidence="3" id="KW-0324">Glycolysis</keyword>
<dbReference type="Pfam" id="PF01380">
    <property type="entry name" value="SIS"/>
    <property type="match status" value="1"/>
</dbReference>
<organism evidence="7">
    <name type="scientific">Variovorax paradoxus</name>
    <dbReference type="NCBI Taxonomy" id="34073"/>
    <lineage>
        <taxon>Bacteria</taxon>
        <taxon>Pseudomonadati</taxon>
        <taxon>Pseudomonadota</taxon>
        <taxon>Betaproteobacteria</taxon>
        <taxon>Burkholderiales</taxon>
        <taxon>Comamonadaceae</taxon>
        <taxon>Variovorax</taxon>
    </lineage>
</organism>
<protein>
    <recommendedName>
        <fullName evidence="8">RpiR family transcriptional regulator</fullName>
    </recommendedName>
</protein>
<dbReference type="SUPFAM" id="SSF46689">
    <property type="entry name" value="Homeodomain-like"/>
    <property type="match status" value="1"/>
</dbReference>
<evidence type="ECO:0000256" key="3">
    <source>
        <dbReference type="ARBA" id="ARBA00023152"/>
    </source>
</evidence>
<dbReference type="Pfam" id="PF01418">
    <property type="entry name" value="HTH_6"/>
    <property type="match status" value="1"/>
</dbReference>
<dbReference type="SUPFAM" id="SSF53697">
    <property type="entry name" value="SIS domain"/>
    <property type="match status" value="1"/>
</dbReference>
<dbReference type="PROSITE" id="PS51464">
    <property type="entry name" value="SIS"/>
    <property type="match status" value="1"/>
</dbReference>
<dbReference type="InterPro" id="IPR036388">
    <property type="entry name" value="WH-like_DNA-bd_sf"/>
</dbReference>
<sequence>MPVTMNLNQRISGYDRKLTRSEQLLIEELQTRYPQGLLESATSLAKKVGTSASTVVRLLAKLGYPSYAEAQMEARSEVTARLQSPATRADAVIGDDTSARTCLANALLHDQHNLASTFASLDVAAFESAVRLLTQRKARVHVLGQRHGAALASHLALHLNMCLPDVRPLATSGPLPLEDQLLWIDAQDVLLAVTFRRHSLAIARAAKYFREKGGHVIVITDGPSVPAAGAADHVMLARTSSASPFDSYTAAFSLCNALVTAVVQRRKRELGAALERGDALWEQHWNDAAAQAGRRSRKASSAG</sequence>
<dbReference type="InterPro" id="IPR035472">
    <property type="entry name" value="RpiR-like_SIS"/>
</dbReference>
<proteinExistence type="predicted"/>
<evidence type="ECO:0000313" key="7">
    <source>
        <dbReference type="EMBL" id="CAA2108322.1"/>
    </source>
</evidence>
<evidence type="ECO:0000256" key="4">
    <source>
        <dbReference type="ARBA" id="ARBA00023163"/>
    </source>
</evidence>
<dbReference type="AlphaFoldDB" id="A0A679J4L9"/>
<dbReference type="PANTHER" id="PTHR30514">
    <property type="entry name" value="GLUCOKINASE"/>
    <property type="match status" value="1"/>
</dbReference>
<keyword evidence="2" id="KW-0238">DNA-binding</keyword>
<dbReference type="InterPro" id="IPR047640">
    <property type="entry name" value="RpiR-like"/>
</dbReference>
<accession>A0A679J4L9</accession>
<gene>
    <name evidence="7" type="ORF">VVAX_04837</name>
</gene>
<dbReference type="EMBL" id="LR743507">
    <property type="protein sequence ID" value="CAA2108322.1"/>
    <property type="molecule type" value="Genomic_DNA"/>
</dbReference>
<dbReference type="GO" id="GO:0003700">
    <property type="term" value="F:DNA-binding transcription factor activity"/>
    <property type="evidence" value="ECO:0007669"/>
    <property type="project" value="InterPro"/>
</dbReference>
<evidence type="ECO:0000259" key="6">
    <source>
        <dbReference type="PROSITE" id="PS51464"/>
    </source>
</evidence>
<keyword evidence="4" id="KW-0804">Transcription</keyword>
<evidence type="ECO:0000259" key="5">
    <source>
        <dbReference type="PROSITE" id="PS51071"/>
    </source>
</evidence>
<dbReference type="Gene3D" id="1.10.10.10">
    <property type="entry name" value="Winged helix-like DNA-binding domain superfamily/Winged helix DNA-binding domain"/>
    <property type="match status" value="1"/>
</dbReference>
<reference evidence="7" key="1">
    <citation type="submission" date="2019-12" db="EMBL/GenBank/DDBJ databases">
        <authorList>
            <person name="Cremers G."/>
        </authorList>
    </citation>
    <scope>NUCLEOTIDE SEQUENCE</scope>
    <source>
        <strain evidence="7">Vvax</strain>
    </source>
</reference>
<name>A0A679J4L9_VARPD</name>
<dbReference type="PROSITE" id="PS51071">
    <property type="entry name" value="HTH_RPIR"/>
    <property type="match status" value="1"/>
</dbReference>
<dbReference type="GO" id="GO:0097367">
    <property type="term" value="F:carbohydrate derivative binding"/>
    <property type="evidence" value="ECO:0007669"/>
    <property type="project" value="InterPro"/>
</dbReference>
<dbReference type="PANTHER" id="PTHR30514:SF18">
    <property type="entry name" value="RPIR-FAMILY TRANSCRIPTIONAL REGULATOR"/>
    <property type="match status" value="1"/>
</dbReference>
<dbReference type="GO" id="GO:0006096">
    <property type="term" value="P:glycolytic process"/>
    <property type="evidence" value="ECO:0007669"/>
    <property type="project" value="UniProtKB-KW"/>
</dbReference>
<dbReference type="InterPro" id="IPR009057">
    <property type="entry name" value="Homeodomain-like_sf"/>
</dbReference>
<dbReference type="InterPro" id="IPR046348">
    <property type="entry name" value="SIS_dom_sf"/>
</dbReference>
<evidence type="ECO:0000256" key="2">
    <source>
        <dbReference type="ARBA" id="ARBA00023125"/>
    </source>
</evidence>
<dbReference type="Gene3D" id="3.40.50.10490">
    <property type="entry name" value="Glucose-6-phosphate isomerase like protein, domain 1"/>
    <property type="match status" value="1"/>
</dbReference>
<dbReference type="CDD" id="cd05013">
    <property type="entry name" value="SIS_RpiR"/>
    <property type="match status" value="1"/>
</dbReference>
<evidence type="ECO:0000256" key="1">
    <source>
        <dbReference type="ARBA" id="ARBA00023015"/>
    </source>
</evidence>
<dbReference type="GO" id="GO:0003677">
    <property type="term" value="F:DNA binding"/>
    <property type="evidence" value="ECO:0007669"/>
    <property type="project" value="UniProtKB-KW"/>
</dbReference>
<evidence type="ECO:0008006" key="8">
    <source>
        <dbReference type="Google" id="ProtNLM"/>
    </source>
</evidence>
<feature type="domain" description="HTH rpiR-type" evidence="5">
    <location>
        <begin position="5"/>
        <end position="81"/>
    </location>
</feature>
<feature type="domain" description="SIS" evidence="6">
    <location>
        <begin position="129"/>
        <end position="268"/>
    </location>
</feature>
<dbReference type="InterPro" id="IPR000281">
    <property type="entry name" value="HTH_RpiR"/>
</dbReference>
<keyword evidence="1" id="KW-0805">Transcription regulation</keyword>